<evidence type="ECO:0000313" key="1">
    <source>
        <dbReference type="EMBL" id="KIM30301.1"/>
    </source>
</evidence>
<name>A0A0C3BFQ2_SERVB</name>
<accession>A0A0C3BFQ2</accession>
<keyword evidence="2" id="KW-1185">Reference proteome</keyword>
<sequence length="50" mass="5761">MQDGHGAWRCKIEAADQCGGGACARTPYGELKHRIKEWKSYNNPIWRIKE</sequence>
<proteinExistence type="predicted"/>
<dbReference type="AlphaFoldDB" id="A0A0C3BFQ2"/>
<evidence type="ECO:0000313" key="2">
    <source>
        <dbReference type="Proteomes" id="UP000054097"/>
    </source>
</evidence>
<dbReference type="EMBL" id="KN824285">
    <property type="protein sequence ID" value="KIM30301.1"/>
    <property type="molecule type" value="Genomic_DNA"/>
</dbReference>
<dbReference type="Proteomes" id="UP000054097">
    <property type="component" value="Unassembled WGS sequence"/>
</dbReference>
<gene>
    <name evidence="1" type="ORF">M408DRAFT_296595</name>
</gene>
<protein>
    <submittedName>
        <fullName evidence="1">Uncharacterized protein</fullName>
    </submittedName>
</protein>
<reference evidence="1 2" key="1">
    <citation type="submission" date="2014-04" db="EMBL/GenBank/DDBJ databases">
        <authorList>
            <consortium name="DOE Joint Genome Institute"/>
            <person name="Kuo A."/>
            <person name="Zuccaro A."/>
            <person name="Kohler A."/>
            <person name="Nagy L.G."/>
            <person name="Floudas D."/>
            <person name="Copeland A."/>
            <person name="Barry K.W."/>
            <person name="Cichocki N."/>
            <person name="Veneault-Fourrey C."/>
            <person name="LaButti K."/>
            <person name="Lindquist E.A."/>
            <person name="Lipzen A."/>
            <person name="Lundell T."/>
            <person name="Morin E."/>
            <person name="Murat C."/>
            <person name="Sun H."/>
            <person name="Tunlid A."/>
            <person name="Henrissat B."/>
            <person name="Grigoriev I.V."/>
            <person name="Hibbett D.S."/>
            <person name="Martin F."/>
            <person name="Nordberg H.P."/>
            <person name="Cantor M.N."/>
            <person name="Hua S.X."/>
        </authorList>
    </citation>
    <scope>NUCLEOTIDE SEQUENCE [LARGE SCALE GENOMIC DNA]</scope>
    <source>
        <strain evidence="1 2">MAFF 305830</strain>
    </source>
</reference>
<organism evidence="1 2">
    <name type="scientific">Serendipita vermifera MAFF 305830</name>
    <dbReference type="NCBI Taxonomy" id="933852"/>
    <lineage>
        <taxon>Eukaryota</taxon>
        <taxon>Fungi</taxon>
        <taxon>Dikarya</taxon>
        <taxon>Basidiomycota</taxon>
        <taxon>Agaricomycotina</taxon>
        <taxon>Agaricomycetes</taxon>
        <taxon>Sebacinales</taxon>
        <taxon>Serendipitaceae</taxon>
        <taxon>Serendipita</taxon>
    </lineage>
</organism>
<reference evidence="2" key="2">
    <citation type="submission" date="2015-01" db="EMBL/GenBank/DDBJ databases">
        <title>Evolutionary Origins and Diversification of the Mycorrhizal Mutualists.</title>
        <authorList>
            <consortium name="DOE Joint Genome Institute"/>
            <consortium name="Mycorrhizal Genomics Consortium"/>
            <person name="Kohler A."/>
            <person name="Kuo A."/>
            <person name="Nagy L.G."/>
            <person name="Floudas D."/>
            <person name="Copeland A."/>
            <person name="Barry K.W."/>
            <person name="Cichocki N."/>
            <person name="Veneault-Fourrey C."/>
            <person name="LaButti K."/>
            <person name="Lindquist E.A."/>
            <person name="Lipzen A."/>
            <person name="Lundell T."/>
            <person name="Morin E."/>
            <person name="Murat C."/>
            <person name="Riley R."/>
            <person name="Ohm R."/>
            <person name="Sun H."/>
            <person name="Tunlid A."/>
            <person name="Henrissat B."/>
            <person name="Grigoriev I.V."/>
            <person name="Hibbett D.S."/>
            <person name="Martin F."/>
        </authorList>
    </citation>
    <scope>NUCLEOTIDE SEQUENCE [LARGE SCALE GENOMIC DNA]</scope>
    <source>
        <strain evidence="2">MAFF 305830</strain>
    </source>
</reference>
<dbReference type="HOGENOM" id="CLU_3125988_0_0_1"/>